<dbReference type="EMBL" id="JAPQKO010000006">
    <property type="protein sequence ID" value="KAJ5156367.1"/>
    <property type="molecule type" value="Genomic_DNA"/>
</dbReference>
<dbReference type="SUPFAM" id="SSF53649">
    <property type="entry name" value="Alkaline phosphatase-like"/>
    <property type="match status" value="1"/>
</dbReference>
<dbReference type="Pfam" id="PF04185">
    <property type="entry name" value="Phosphoesterase"/>
    <property type="match status" value="1"/>
</dbReference>
<keyword evidence="2" id="KW-0732">Signal</keyword>
<sequence length="443" mass="49348">MPLSWTAILALVFGTAARPTVDPEARSASGSGLGNIKNVVVLVQENLSFDHIAGGLTYSDKIDGLLHRHYSNPANVTKSPNENIYYAKNTAPNVASDDPNHSISGINMQIFGKYHPEPSDDSTMQGFLTEQQLAYENDDIERASEVLNYFTPDRIPVINDLAQNYVLFDHWFAAVPGPTNPNRAYLTSGTSDGHGENDKAFLESTLTQTSIFEMLDEGGITWANYENSTQSDPPFQPDALFYDYVKANAKHRVHPINDFYRDAKAGNLPQFTWINPECCNYMSMHPKSPVNMGENFVKGVYEALRGSPQWENTLFILTWDEHGGFADHVSPRKGVPSGAGGPYTEKAPDGKDYTFHFDRLGVRVPTLLISPWVEKGRVEQQSPEKGKDYTHTSILKVLTELWGLNADRLGPRVKWSPSFKDLIQTTARKDKDLPKEISKAAGY</sequence>
<dbReference type="OrthoDB" id="5135119at2759"/>
<dbReference type="GO" id="GO:0009395">
    <property type="term" value="P:phospholipid catabolic process"/>
    <property type="evidence" value="ECO:0007669"/>
    <property type="project" value="TreeGrafter"/>
</dbReference>
<name>A0A9W9HTH8_9EURO</name>
<evidence type="ECO:0000256" key="2">
    <source>
        <dbReference type="SAM" id="SignalP"/>
    </source>
</evidence>
<protein>
    <recommendedName>
        <fullName evidence="5">Phosphoesterase</fullName>
    </recommendedName>
</protein>
<feature type="chain" id="PRO_5040839971" description="Phosphoesterase" evidence="2">
    <location>
        <begin position="18"/>
        <end position="443"/>
    </location>
</feature>
<dbReference type="GO" id="GO:0042578">
    <property type="term" value="F:phosphoric ester hydrolase activity"/>
    <property type="evidence" value="ECO:0007669"/>
    <property type="project" value="UniProtKB-ARBA"/>
</dbReference>
<organism evidence="3 4">
    <name type="scientific">Penicillium capsulatum</name>
    <dbReference type="NCBI Taxonomy" id="69766"/>
    <lineage>
        <taxon>Eukaryota</taxon>
        <taxon>Fungi</taxon>
        <taxon>Dikarya</taxon>
        <taxon>Ascomycota</taxon>
        <taxon>Pezizomycotina</taxon>
        <taxon>Eurotiomycetes</taxon>
        <taxon>Eurotiomycetidae</taxon>
        <taxon>Eurotiales</taxon>
        <taxon>Aspergillaceae</taxon>
        <taxon>Penicillium</taxon>
    </lineage>
</organism>
<reference evidence="3" key="1">
    <citation type="submission" date="2022-11" db="EMBL/GenBank/DDBJ databases">
        <authorList>
            <person name="Petersen C."/>
        </authorList>
    </citation>
    <scope>NUCLEOTIDE SEQUENCE</scope>
    <source>
        <strain evidence="3">IBT 21917</strain>
    </source>
</reference>
<dbReference type="Proteomes" id="UP001146351">
    <property type="component" value="Unassembled WGS sequence"/>
</dbReference>
<dbReference type="PANTHER" id="PTHR31956:SF1">
    <property type="entry name" value="NON-SPECIFIC PHOSPHOLIPASE C1"/>
    <property type="match status" value="1"/>
</dbReference>
<dbReference type="AlphaFoldDB" id="A0A9W9HTH8"/>
<dbReference type="InterPro" id="IPR017850">
    <property type="entry name" value="Alkaline_phosphatase_core_sf"/>
</dbReference>
<comment type="caution">
    <text evidence="3">The sequence shown here is derived from an EMBL/GenBank/DDBJ whole genome shotgun (WGS) entry which is preliminary data.</text>
</comment>
<dbReference type="InterPro" id="IPR007312">
    <property type="entry name" value="Phosphoesterase"/>
</dbReference>
<proteinExistence type="predicted"/>
<accession>A0A9W9HTH8</accession>
<dbReference type="Gene3D" id="3.40.720.10">
    <property type="entry name" value="Alkaline Phosphatase, subunit A"/>
    <property type="match status" value="1"/>
</dbReference>
<keyword evidence="4" id="KW-1185">Reference proteome</keyword>
<evidence type="ECO:0000256" key="1">
    <source>
        <dbReference type="ARBA" id="ARBA00022801"/>
    </source>
</evidence>
<evidence type="ECO:0000313" key="4">
    <source>
        <dbReference type="Proteomes" id="UP001146351"/>
    </source>
</evidence>
<evidence type="ECO:0000313" key="3">
    <source>
        <dbReference type="EMBL" id="KAJ5156367.1"/>
    </source>
</evidence>
<feature type="signal peptide" evidence="2">
    <location>
        <begin position="1"/>
        <end position="17"/>
    </location>
</feature>
<dbReference type="PANTHER" id="PTHR31956">
    <property type="entry name" value="NON-SPECIFIC PHOSPHOLIPASE C4-RELATED"/>
    <property type="match status" value="1"/>
</dbReference>
<reference evidence="3" key="2">
    <citation type="journal article" date="2023" name="IMA Fungus">
        <title>Comparative genomic study of the Penicillium genus elucidates a diverse pangenome and 15 lateral gene transfer events.</title>
        <authorList>
            <person name="Petersen C."/>
            <person name="Sorensen T."/>
            <person name="Nielsen M.R."/>
            <person name="Sondergaard T.E."/>
            <person name="Sorensen J.L."/>
            <person name="Fitzpatrick D.A."/>
            <person name="Frisvad J.C."/>
            <person name="Nielsen K.L."/>
        </authorList>
    </citation>
    <scope>NUCLEOTIDE SEQUENCE</scope>
    <source>
        <strain evidence="3">IBT 21917</strain>
    </source>
</reference>
<keyword evidence="1" id="KW-0378">Hydrolase</keyword>
<evidence type="ECO:0008006" key="5">
    <source>
        <dbReference type="Google" id="ProtNLM"/>
    </source>
</evidence>
<gene>
    <name evidence="3" type="ORF">N7492_009170</name>
</gene>